<keyword evidence="6 7" id="KW-0648">Protein biosynthesis</keyword>
<dbReference type="UniPathway" id="UPA00345"/>
<dbReference type="AlphaFoldDB" id="A0A0H4J0M4"/>
<dbReference type="CDD" id="cd05794">
    <property type="entry name" value="S1_EF-P_repeat_2"/>
    <property type="match status" value="1"/>
</dbReference>
<dbReference type="Pfam" id="PF09285">
    <property type="entry name" value="Elong-fact-P_C"/>
    <property type="match status" value="1"/>
</dbReference>
<dbReference type="Gene3D" id="2.30.30.30">
    <property type="match status" value="1"/>
</dbReference>
<name>A0A0H4J0M4_9PROT</name>
<evidence type="ECO:0000256" key="2">
    <source>
        <dbReference type="ARBA" id="ARBA00004815"/>
    </source>
</evidence>
<dbReference type="InterPro" id="IPR013852">
    <property type="entry name" value="Transl_elong_P/YeiP_CS"/>
</dbReference>
<proteinExistence type="inferred from homology"/>
<evidence type="ECO:0000256" key="9">
    <source>
        <dbReference type="RuleBase" id="RU004389"/>
    </source>
</evidence>
<dbReference type="GO" id="GO:0043043">
    <property type="term" value="P:peptide biosynthetic process"/>
    <property type="evidence" value="ECO:0007669"/>
    <property type="project" value="InterPro"/>
</dbReference>
<dbReference type="InterPro" id="IPR001059">
    <property type="entry name" value="Transl_elong_P/YeiP_cen"/>
</dbReference>
<dbReference type="PANTHER" id="PTHR30053:SF12">
    <property type="entry name" value="ELONGATION FACTOR P (EF-P) FAMILY PROTEIN"/>
    <property type="match status" value="1"/>
</dbReference>
<comment type="subcellular location">
    <subcellularLocation>
        <location evidence="1 7">Cytoplasm</location>
    </subcellularLocation>
</comment>
<evidence type="ECO:0000256" key="7">
    <source>
        <dbReference type="HAMAP-Rule" id="MF_00141"/>
    </source>
</evidence>
<dbReference type="Pfam" id="PF01132">
    <property type="entry name" value="EFP"/>
    <property type="match status" value="1"/>
</dbReference>
<dbReference type="InterPro" id="IPR011768">
    <property type="entry name" value="Transl_elongation_fac_P"/>
</dbReference>
<feature type="domain" description="Translation elongation factor P/YeiP central" evidence="11">
    <location>
        <begin position="67"/>
        <end position="120"/>
    </location>
</feature>
<gene>
    <name evidence="7" type="primary">efp</name>
    <name evidence="12" type="ORF">VI33_00750</name>
</gene>
<accession>A0A0H4J0M4</accession>
<dbReference type="EMBL" id="CP011002">
    <property type="protein sequence ID" value="AKO65333.1"/>
    <property type="molecule type" value="Genomic_DNA"/>
</dbReference>
<dbReference type="InterPro" id="IPR020599">
    <property type="entry name" value="Transl_elong_fac_P/YeiP"/>
</dbReference>
<keyword evidence="13" id="KW-1185">Reference proteome</keyword>
<dbReference type="PROSITE" id="PS01275">
    <property type="entry name" value="EFP"/>
    <property type="match status" value="1"/>
</dbReference>
<dbReference type="GO" id="GO:0003746">
    <property type="term" value="F:translation elongation factor activity"/>
    <property type="evidence" value="ECO:0007669"/>
    <property type="project" value="UniProtKB-UniRule"/>
</dbReference>
<feature type="domain" description="Elongation factor P C-terminal" evidence="10">
    <location>
        <begin position="128"/>
        <end position="184"/>
    </location>
</feature>
<reference evidence="12 13" key="1">
    <citation type="submission" date="2015-03" db="EMBL/GenBank/DDBJ databases">
        <title>Comparative analysis of the OM43 clade including a novel species from Red Sea uncovers genomic and metabolic diversity among marine methylotrophs.</title>
        <authorList>
            <person name="Jimenez-Infante F."/>
            <person name="Ngugi D.K."/>
            <person name="Vinu M."/>
            <person name="Alam I."/>
            <person name="Kamau A."/>
            <person name="Blom J."/>
            <person name="Bajic V.B."/>
            <person name="Stingl U."/>
        </authorList>
    </citation>
    <scope>NUCLEOTIDE SEQUENCE [LARGE SCALE GENOMIC DNA]</scope>
    <source>
        <strain evidence="12 13">MBRSH7</strain>
    </source>
</reference>
<dbReference type="NCBIfam" id="TIGR00038">
    <property type="entry name" value="efp"/>
    <property type="match status" value="1"/>
</dbReference>
<dbReference type="InterPro" id="IPR008991">
    <property type="entry name" value="Translation_prot_SH3-like_sf"/>
</dbReference>
<comment type="function">
    <text evidence="7">Involved in peptide bond synthesis. Stimulates efficient translation and peptide-bond synthesis on native or reconstituted 70S ribosomes in vitro. Probably functions indirectly by altering the affinity of the ribosome for aminoacyl-tRNA, thus increasing their reactivity as acceptors for peptidyl transferase.</text>
</comment>
<dbReference type="SUPFAM" id="SSF50104">
    <property type="entry name" value="Translation proteins SH3-like domain"/>
    <property type="match status" value="1"/>
</dbReference>
<protein>
    <recommendedName>
        <fullName evidence="7 8">Elongation factor P</fullName>
        <shortName evidence="7">EF-P</shortName>
    </recommendedName>
</protein>
<evidence type="ECO:0000256" key="3">
    <source>
        <dbReference type="ARBA" id="ARBA00009479"/>
    </source>
</evidence>
<dbReference type="SMART" id="SM00841">
    <property type="entry name" value="Elong-fact-P_C"/>
    <property type="match status" value="1"/>
</dbReference>
<comment type="similarity">
    <text evidence="3 7 9">Belongs to the elongation factor P family.</text>
</comment>
<comment type="pathway">
    <text evidence="2 7">Protein biosynthesis; polypeptide chain elongation.</text>
</comment>
<dbReference type="Pfam" id="PF08207">
    <property type="entry name" value="EFP_N"/>
    <property type="match status" value="1"/>
</dbReference>
<evidence type="ECO:0000256" key="6">
    <source>
        <dbReference type="ARBA" id="ARBA00022917"/>
    </source>
</evidence>
<evidence type="ECO:0000256" key="8">
    <source>
        <dbReference type="NCBIfam" id="TIGR00038"/>
    </source>
</evidence>
<dbReference type="SUPFAM" id="SSF50249">
    <property type="entry name" value="Nucleic acid-binding proteins"/>
    <property type="match status" value="2"/>
</dbReference>
<evidence type="ECO:0000259" key="11">
    <source>
        <dbReference type="SMART" id="SM01185"/>
    </source>
</evidence>
<dbReference type="NCBIfam" id="NF001810">
    <property type="entry name" value="PRK00529.1"/>
    <property type="match status" value="1"/>
</dbReference>
<evidence type="ECO:0000259" key="10">
    <source>
        <dbReference type="SMART" id="SM00841"/>
    </source>
</evidence>
<evidence type="ECO:0000313" key="13">
    <source>
        <dbReference type="Proteomes" id="UP000066549"/>
    </source>
</evidence>
<evidence type="ECO:0000256" key="1">
    <source>
        <dbReference type="ARBA" id="ARBA00004496"/>
    </source>
</evidence>
<dbReference type="PATRIC" id="fig|1623450.3.peg.154"/>
<dbReference type="FunFam" id="2.30.30.30:FF:000003">
    <property type="entry name" value="Elongation factor P"/>
    <property type="match status" value="1"/>
</dbReference>
<dbReference type="OrthoDB" id="9801844at2"/>
<dbReference type="Proteomes" id="UP000066549">
    <property type="component" value="Chromosome"/>
</dbReference>
<dbReference type="FunFam" id="2.40.50.140:FF:000009">
    <property type="entry name" value="Elongation factor P"/>
    <property type="match status" value="1"/>
</dbReference>
<dbReference type="InterPro" id="IPR015365">
    <property type="entry name" value="Elong-fact-P_C"/>
</dbReference>
<dbReference type="InterPro" id="IPR013185">
    <property type="entry name" value="Transl_elong_KOW-like"/>
</dbReference>
<organism evidence="12 13">
    <name type="scientific">Methylophilales bacterium MBRS-H7</name>
    <dbReference type="NCBI Taxonomy" id="1623450"/>
    <lineage>
        <taxon>Bacteria</taxon>
        <taxon>Pseudomonadati</taxon>
        <taxon>Pseudomonadota</taxon>
        <taxon>Betaproteobacteria</taxon>
        <taxon>Nitrosomonadales</taxon>
        <taxon>OM43 clade</taxon>
    </lineage>
</organism>
<dbReference type="Gene3D" id="2.40.50.140">
    <property type="entry name" value="Nucleic acid-binding proteins"/>
    <property type="match status" value="2"/>
</dbReference>
<dbReference type="SMART" id="SM01185">
    <property type="entry name" value="EFP"/>
    <property type="match status" value="1"/>
</dbReference>
<dbReference type="InterPro" id="IPR014722">
    <property type="entry name" value="Rib_uL2_dom2"/>
</dbReference>
<dbReference type="HAMAP" id="MF_00141">
    <property type="entry name" value="EF_P"/>
    <property type="match status" value="1"/>
</dbReference>
<dbReference type="CDD" id="cd04470">
    <property type="entry name" value="S1_EF-P_repeat_1"/>
    <property type="match status" value="1"/>
</dbReference>
<sequence length="187" mass="20958">MKTAQEVRAGNVIMVDGNPMVALKCEYNKSGRNAAVVKMKLKNLLNESPTESVFNASDKFDVVILEKKEVTYSYFADPAYVFMDEEYNQYEVGPDSMEDALKFLEDGMSCEVVFYEGKAISVELPNSVTREITYTEPAVKGDTSSGKVMKTASINTGFELMVPLFCDTGDMIEIDTRTLEYKNRVNK</sequence>
<keyword evidence="5 7" id="KW-0251">Elongation factor</keyword>
<evidence type="ECO:0000313" key="12">
    <source>
        <dbReference type="EMBL" id="AKO65333.1"/>
    </source>
</evidence>
<dbReference type="InterPro" id="IPR012340">
    <property type="entry name" value="NA-bd_OB-fold"/>
</dbReference>
<keyword evidence="4 7" id="KW-0963">Cytoplasm</keyword>
<dbReference type="FunFam" id="2.40.50.140:FF:000004">
    <property type="entry name" value="Elongation factor P"/>
    <property type="match status" value="1"/>
</dbReference>
<dbReference type="PIRSF" id="PIRSF005901">
    <property type="entry name" value="EF-P"/>
    <property type="match status" value="1"/>
</dbReference>
<evidence type="ECO:0000256" key="5">
    <source>
        <dbReference type="ARBA" id="ARBA00022768"/>
    </source>
</evidence>
<dbReference type="PANTHER" id="PTHR30053">
    <property type="entry name" value="ELONGATION FACTOR P"/>
    <property type="match status" value="1"/>
</dbReference>
<evidence type="ECO:0000256" key="4">
    <source>
        <dbReference type="ARBA" id="ARBA00022490"/>
    </source>
</evidence>
<dbReference type="GO" id="GO:0005829">
    <property type="term" value="C:cytosol"/>
    <property type="evidence" value="ECO:0007669"/>
    <property type="project" value="UniProtKB-ARBA"/>
</dbReference>